<dbReference type="RefSeq" id="WP_345094438.1">
    <property type="nucleotide sequence ID" value="NZ_BAABCS010000020.1"/>
</dbReference>
<reference evidence="3" key="1">
    <citation type="journal article" date="2019" name="Int. J. Syst. Evol. Microbiol.">
        <title>The Global Catalogue of Microorganisms (GCM) 10K type strain sequencing project: providing services to taxonomists for standard genome sequencing and annotation.</title>
        <authorList>
            <consortium name="The Broad Institute Genomics Platform"/>
            <consortium name="The Broad Institute Genome Sequencing Center for Infectious Disease"/>
            <person name="Wu L."/>
            <person name="Ma J."/>
        </authorList>
    </citation>
    <scope>NUCLEOTIDE SEQUENCE [LARGE SCALE GENOMIC DNA]</scope>
    <source>
        <strain evidence="3">JCM 17068</strain>
    </source>
</reference>
<gene>
    <name evidence="2" type="ORF">GCM10022388_21520</name>
</gene>
<feature type="transmembrane region" description="Helical" evidence="1">
    <location>
        <begin position="128"/>
        <end position="148"/>
    </location>
</feature>
<sequence>MTKEEILERVIERIKENEYDYEIETFLKRKEVNPDEFKSIIETARALVLEERLKTMPKKNLAVFIGLVALIIATIYLFAFYLPNTNVSQNKTFLSILGTAAFCFVSFLAIAYYGTWKPQFLKIRDTPRIDFTLMTLMLIPAVIVYFIFSECFSNGADRILKATQVDAVGTVVDGGVTEVKRVLRSGGASFASITVEFETKEGKTVRATEDISSYQFKNFYLGQQLNIVYSSEDPSNIDLLLDDESIKELKNTQQRDFTPNDLLTLMTTKKENIKATLENISFGWEQKSDAWMNEKNNTAVMITDNEVRLITTFGKAHSYPETLEKMGFKKIETNNGKKADKMEILFGDKLYENDKYYFQIKTLITGGQQMSVVLVNKK</sequence>
<accession>A0ABP7UX26</accession>
<dbReference type="EMBL" id="BAABCS010000020">
    <property type="protein sequence ID" value="GAA4054770.1"/>
    <property type="molecule type" value="Genomic_DNA"/>
</dbReference>
<comment type="caution">
    <text evidence="2">The sequence shown here is derived from an EMBL/GenBank/DDBJ whole genome shotgun (WGS) entry which is preliminary data.</text>
</comment>
<evidence type="ECO:0000313" key="2">
    <source>
        <dbReference type="EMBL" id="GAA4054770.1"/>
    </source>
</evidence>
<name>A0ABP7UX26_9FLAO</name>
<evidence type="ECO:0000256" key="1">
    <source>
        <dbReference type="SAM" id="Phobius"/>
    </source>
</evidence>
<evidence type="ECO:0000313" key="3">
    <source>
        <dbReference type="Proteomes" id="UP001500426"/>
    </source>
</evidence>
<organism evidence="2 3">
    <name type="scientific">Flavobacterium chungnamense</name>
    <dbReference type="NCBI Taxonomy" id="706182"/>
    <lineage>
        <taxon>Bacteria</taxon>
        <taxon>Pseudomonadati</taxon>
        <taxon>Bacteroidota</taxon>
        <taxon>Flavobacteriia</taxon>
        <taxon>Flavobacteriales</taxon>
        <taxon>Flavobacteriaceae</taxon>
        <taxon>Flavobacterium</taxon>
    </lineage>
</organism>
<keyword evidence="1" id="KW-0472">Membrane</keyword>
<keyword evidence="1" id="KW-0812">Transmembrane</keyword>
<protein>
    <submittedName>
        <fullName evidence="2">Uncharacterized protein</fullName>
    </submittedName>
</protein>
<dbReference type="Proteomes" id="UP001500426">
    <property type="component" value="Unassembled WGS sequence"/>
</dbReference>
<keyword evidence="1" id="KW-1133">Transmembrane helix</keyword>
<proteinExistence type="predicted"/>
<feature type="transmembrane region" description="Helical" evidence="1">
    <location>
        <begin position="61"/>
        <end position="81"/>
    </location>
</feature>
<keyword evidence="3" id="KW-1185">Reference proteome</keyword>
<feature type="transmembrane region" description="Helical" evidence="1">
    <location>
        <begin position="93"/>
        <end position="116"/>
    </location>
</feature>